<name>A0A1M5U553_9GAMM</name>
<protein>
    <submittedName>
        <fullName evidence="1">Uncharacterized protein</fullName>
    </submittedName>
</protein>
<keyword evidence="2" id="KW-1185">Reference proteome</keyword>
<proteinExistence type="predicted"/>
<reference evidence="2" key="1">
    <citation type="submission" date="2016-11" db="EMBL/GenBank/DDBJ databases">
        <authorList>
            <person name="Varghese N."/>
            <person name="Submissions S."/>
        </authorList>
    </citation>
    <scope>NUCLEOTIDE SEQUENCE [LARGE SCALE GENOMIC DNA]</scope>
    <source>
        <strain evidence="2">DSM 16917</strain>
    </source>
</reference>
<dbReference type="EMBL" id="FQXG01000003">
    <property type="protein sequence ID" value="SHH58152.1"/>
    <property type="molecule type" value="Genomic_DNA"/>
</dbReference>
<evidence type="ECO:0000313" key="2">
    <source>
        <dbReference type="Proteomes" id="UP000184268"/>
    </source>
</evidence>
<gene>
    <name evidence="1" type="ORF">SAMN02745129_2414</name>
</gene>
<organism evidence="1 2">
    <name type="scientific">Ferrimonas marina</name>
    <dbReference type="NCBI Taxonomy" id="299255"/>
    <lineage>
        <taxon>Bacteria</taxon>
        <taxon>Pseudomonadati</taxon>
        <taxon>Pseudomonadota</taxon>
        <taxon>Gammaproteobacteria</taxon>
        <taxon>Alteromonadales</taxon>
        <taxon>Ferrimonadaceae</taxon>
        <taxon>Ferrimonas</taxon>
    </lineage>
</organism>
<evidence type="ECO:0000313" key="1">
    <source>
        <dbReference type="EMBL" id="SHH58152.1"/>
    </source>
</evidence>
<accession>A0A1M5U553</accession>
<dbReference type="Proteomes" id="UP000184268">
    <property type="component" value="Unassembled WGS sequence"/>
</dbReference>
<dbReference type="AlphaFoldDB" id="A0A1M5U553"/>
<sequence>MGAYWGSRFFAVTARDETSLAEAHVSQVDYKPAAIGEGVELSPRDSMEGYQHYATESEARLAVKKHVLDLVGPAIRELSWAIDDLWLQREHGKLQGKGAEGKAFTKQIRALEAQKQALQHHCRRQIECR</sequence>